<evidence type="ECO:0000256" key="3">
    <source>
        <dbReference type="ARBA" id="ARBA00022729"/>
    </source>
</evidence>
<dbReference type="Proteomes" id="UP000295361">
    <property type="component" value="Unassembled WGS sequence"/>
</dbReference>
<feature type="domain" description="Secretin/TonB short N-terminal" evidence="9">
    <location>
        <begin position="197"/>
        <end position="248"/>
    </location>
</feature>
<organism evidence="10 11">
    <name type="scientific">Roseateles toxinivorans</name>
    <dbReference type="NCBI Taxonomy" id="270368"/>
    <lineage>
        <taxon>Bacteria</taxon>
        <taxon>Pseudomonadati</taxon>
        <taxon>Pseudomonadota</taxon>
        <taxon>Betaproteobacteria</taxon>
        <taxon>Burkholderiales</taxon>
        <taxon>Sphaerotilaceae</taxon>
        <taxon>Roseateles</taxon>
    </lineage>
</organism>
<keyword evidence="2 7" id="KW-0813">Transport</keyword>
<dbReference type="Pfam" id="PF07660">
    <property type="entry name" value="STN"/>
    <property type="match status" value="1"/>
</dbReference>
<dbReference type="InterPro" id="IPR005644">
    <property type="entry name" value="NolW-like"/>
</dbReference>
<evidence type="ECO:0000256" key="4">
    <source>
        <dbReference type="ARBA" id="ARBA00023136"/>
    </source>
</evidence>
<dbReference type="PRINTS" id="PR00811">
    <property type="entry name" value="BCTERIALGSPD"/>
</dbReference>
<dbReference type="Gene3D" id="1.25.40.10">
    <property type="entry name" value="Tetratricopeptide repeat domain"/>
    <property type="match status" value="1"/>
</dbReference>
<evidence type="ECO:0000256" key="5">
    <source>
        <dbReference type="ARBA" id="ARBA00023237"/>
    </source>
</evidence>
<evidence type="ECO:0000256" key="7">
    <source>
        <dbReference type="RuleBase" id="RU004004"/>
    </source>
</evidence>
<keyword evidence="5" id="KW-0998">Cell outer membrane</keyword>
<evidence type="ECO:0000256" key="8">
    <source>
        <dbReference type="SAM" id="SignalP"/>
    </source>
</evidence>
<evidence type="ECO:0000313" key="11">
    <source>
        <dbReference type="Proteomes" id="UP000295361"/>
    </source>
</evidence>
<dbReference type="Pfam" id="PF00263">
    <property type="entry name" value="Secretin"/>
    <property type="match status" value="1"/>
</dbReference>
<dbReference type="InterPro" id="IPR011662">
    <property type="entry name" value="Secretin/TonB_short_N"/>
</dbReference>
<dbReference type="GO" id="GO:0009306">
    <property type="term" value="P:protein secretion"/>
    <property type="evidence" value="ECO:0007669"/>
    <property type="project" value="InterPro"/>
</dbReference>
<evidence type="ECO:0000256" key="6">
    <source>
        <dbReference type="RuleBase" id="RU004003"/>
    </source>
</evidence>
<dbReference type="InterPro" id="IPR011990">
    <property type="entry name" value="TPR-like_helical_dom_sf"/>
</dbReference>
<dbReference type="SMART" id="SM00965">
    <property type="entry name" value="STN"/>
    <property type="match status" value="1"/>
</dbReference>
<dbReference type="InterPro" id="IPR050810">
    <property type="entry name" value="Bact_Secretion_Sys_Channel"/>
</dbReference>
<dbReference type="AlphaFoldDB" id="A0A4R6QSK3"/>
<dbReference type="PRINTS" id="PR01032">
    <property type="entry name" value="PHAGEIV"/>
</dbReference>
<comment type="subcellular location">
    <subcellularLocation>
        <location evidence="7">Cell outer membrane</location>
    </subcellularLocation>
    <subcellularLocation>
        <location evidence="1">Membrane</location>
    </subcellularLocation>
</comment>
<dbReference type="EMBL" id="SNXS01000002">
    <property type="protein sequence ID" value="TDP73128.1"/>
    <property type="molecule type" value="Genomic_DNA"/>
</dbReference>
<evidence type="ECO:0000256" key="2">
    <source>
        <dbReference type="ARBA" id="ARBA00022448"/>
    </source>
</evidence>
<reference evidence="10 11" key="1">
    <citation type="submission" date="2019-03" db="EMBL/GenBank/DDBJ databases">
        <title>Genomic Encyclopedia of Type Strains, Phase IV (KMG-IV): sequencing the most valuable type-strain genomes for metagenomic binning, comparative biology and taxonomic classification.</title>
        <authorList>
            <person name="Goeker M."/>
        </authorList>
    </citation>
    <scope>NUCLEOTIDE SEQUENCE [LARGE SCALE GENOMIC DNA]</scope>
    <source>
        <strain evidence="10 11">DSM 16998</strain>
    </source>
</reference>
<dbReference type="InterPro" id="IPR038591">
    <property type="entry name" value="NolW-like_sf"/>
</dbReference>
<dbReference type="InParanoid" id="A0A4R6QSK3"/>
<dbReference type="PANTHER" id="PTHR30332:SF17">
    <property type="entry name" value="TYPE IV PILIATION SYSTEM PROTEIN DR_0774-RELATED"/>
    <property type="match status" value="1"/>
</dbReference>
<dbReference type="Gene3D" id="3.30.1370.130">
    <property type="match status" value="1"/>
</dbReference>
<gene>
    <name evidence="10" type="ORF">DES47_102874</name>
</gene>
<comment type="caution">
    <text evidence="10">The sequence shown here is derived from an EMBL/GenBank/DDBJ whole genome shotgun (WGS) entry which is preliminary data.</text>
</comment>
<name>A0A4R6QSK3_9BURK</name>
<dbReference type="GO" id="GO:0015627">
    <property type="term" value="C:type II protein secretion system complex"/>
    <property type="evidence" value="ECO:0007669"/>
    <property type="project" value="TreeGrafter"/>
</dbReference>
<evidence type="ECO:0000256" key="1">
    <source>
        <dbReference type="ARBA" id="ARBA00004370"/>
    </source>
</evidence>
<dbReference type="Gene3D" id="3.30.1370.120">
    <property type="match status" value="1"/>
</dbReference>
<dbReference type="InterPro" id="IPR001775">
    <property type="entry name" value="GspD/PilQ"/>
</dbReference>
<keyword evidence="3 8" id="KW-0732">Signal</keyword>
<feature type="signal peptide" evidence="8">
    <location>
        <begin position="1"/>
        <end position="19"/>
    </location>
</feature>
<sequence>MLLLGVLALLASCANPALKQADDLARGNQPLQAHALLSTALVQEPGNANLRAAQIRMRERASSQLVLQIDASRTAMRWDDARDYLDRLTELEPKHPRLKQLSNEIVRGQKQERLLGEARQLLKANQLGQAEARVREVLIETPGHPGARALAQQLHDRKPLEALNTELAPAFQKPVTLEFREAPLRNVFEALSRSTGINFVFDKDVRGDSKVTIFLRNVTLDEAMRVILSTQQLDRKLLNESSVLIFPNTQGKQREHQELITRTLYLANADVKQVQTLVRTIAKVRDIYIDERLNLMVVRDTPEVMRLVERLIASVDLPEPEVMLEVEVMELATDRVDALGLQWPDSVQFGLPTRDFAGNVNGLATGQVPVGRRNEFRATIANPALLATLRGTSGNVNLLANPKIRVRNKEKAKVQIGEKLPVFTTTTAVNVGTSASVSYLDVGLKLDVEPTIQLDNDVSIKVALEVSNLIRQVQGPAGSIAYQVGTRVTSTTLRLNDGETQILAGLINDEDRHTAAGVPGLSSLPVVGRLFGLQTDTRNKTEVVLLITPRIVRNLALPDSSFTQLAGGTDSAPGAFSSLLRSSGAKAGVGISSGGSAAPAFAAPAAAPAQAAPVDEVVLNFAVTPQVAPGGTLSVTLKQDGGATIRGEVEFDPSLLAPAQAAANTGTGRVPFELGPRGERVVVFRALPAASGQMLAVNIVSVSATGPGGEAPTVRLDGQGLATVGKAP</sequence>
<keyword evidence="4" id="KW-0472">Membrane</keyword>
<keyword evidence="11" id="KW-1185">Reference proteome</keyword>
<comment type="similarity">
    <text evidence="6">Belongs to the bacterial secretin family.</text>
</comment>
<dbReference type="Pfam" id="PF03958">
    <property type="entry name" value="Secretin_N"/>
    <property type="match status" value="1"/>
</dbReference>
<proteinExistence type="inferred from homology"/>
<dbReference type="PANTHER" id="PTHR30332">
    <property type="entry name" value="PROBABLE GENERAL SECRETION PATHWAY PROTEIN D"/>
    <property type="match status" value="1"/>
</dbReference>
<evidence type="ECO:0000313" key="10">
    <source>
        <dbReference type="EMBL" id="TDP73128.1"/>
    </source>
</evidence>
<accession>A0A4R6QSK3</accession>
<feature type="chain" id="PRO_5020674827" evidence="8">
    <location>
        <begin position="20"/>
        <end position="728"/>
    </location>
</feature>
<dbReference type="InterPro" id="IPR004846">
    <property type="entry name" value="T2SS/T3SS_dom"/>
</dbReference>
<dbReference type="GO" id="GO:0009279">
    <property type="term" value="C:cell outer membrane"/>
    <property type="evidence" value="ECO:0007669"/>
    <property type="project" value="UniProtKB-SubCell"/>
</dbReference>
<protein>
    <submittedName>
        <fullName evidence="10">General secretion pathway protein D</fullName>
    </submittedName>
</protein>
<evidence type="ECO:0000259" key="9">
    <source>
        <dbReference type="SMART" id="SM00965"/>
    </source>
</evidence>